<evidence type="ECO:0000313" key="4">
    <source>
        <dbReference type="Proteomes" id="UP001431572"/>
    </source>
</evidence>
<dbReference type="RefSeq" id="WP_341467825.1">
    <property type="nucleotide sequence ID" value="NZ_CP128399.1"/>
</dbReference>
<evidence type="ECO:0000313" key="2">
    <source>
        <dbReference type="EMBL" id="WJW65938.1"/>
    </source>
</evidence>
<sequence>MKDTKKLLFRFNPDAPLRQTVNFIRAQVAGQGTEKSFALTALETRKSFDESGYGLMLPLNIITNSNDTSAVIPALVYLDGSGYSERTLNQLLESIGLPEVRELVEYSLD</sequence>
<evidence type="ECO:0000313" key="3">
    <source>
        <dbReference type="Proteomes" id="UP000521676"/>
    </source>
</evidence>
<reference evidence="2" key="2">
    <citation type="journal article" date="2024" name="Nature">
        <title>Anoxygenic phototroph of the Chloroflexota uses a type I reaction centre.</title>
        <authorList>
            <person name="Tsuji J.M."/>
            <person name="Shaw N.A."/>
            <person name="Nagashima S."/>
            <person name="Venkiteswaran J.J."/>
            <person name="Schiff S.L."/>
            <person name="Watanabe T."/>
            <person name="Fukui M."/>
            <person name="Hanada S."/>
            <person name="Tank M."/>
            <person name="Neufeld J.D."/>
        </authorList>
    </citation>
    <scope>NUCLEOTIDE SEQUENCE</scope>
    <source>
        <strain evidence="2">L227-S17</strain>
    </source>
</reference>
<dbReference type="EMBL" id="CP128399">
    <property type="protein sequence ID" value="WJW65938.1"/>
    <property type="molecule type" value="Genomic_DNA"/>
</dbReference>
<organism evidence="1 3">
    <name type="scientific">Candidatus Chlorohelix allophototropha</name>
    <dbReference type="NCBI Taxonomy" id="3003348"/>
    <lineage>
        <taxon>Bacteria</taxon>
        <taxon>Bacillati</taxon>
        <taxon>Chloroflexota</taxon>
        <taxon>Chloroflexia</taxon>
        <taxon>Candidatus Chloroheliales</taxon>
        <taxon>Candidatus Chloroheliaceae</taxon>
        <taxon>Candidatus Chlorohelix</taxon>
    </lineage>
</organism>
<keyword evidence="4" id="KW-1185">Reference proteome</keyword>
<dbReference type="Proteomes" id="UP000521676">
    <property type="component" value="Unassembled WGS sequence"/>
</dbReference>
<dbReference type="Proteomes" id="UP001431572">
    <property type="component" value="Chromosome 1"/>
</dbReference>
<dbReference type="AlphaFoldDB" id="A0A8T7M2D6"/>
<accession>A0A8T7M2D6</accession>
<dbReference type="EMBL" id="JACATZ010000001">
    <property type="protein sequence ID" value="NWJ46569.1"/>
    <property type="molecule type" value="Genomic_DNA"/>
</dbReference>
<reference evidence="1 3" key="1">
    <citation type="submission" date="2020-06" db="EMBL/GenBank/DDBJ databases">
        <title>Anoxygenic phototrophic Chloroflexota member uses a Type I reaction center.</title>
        <authorList>
            <person name="Tsuji J.M."/>
            <person name="Shaw N.A."/>
            <person name="Nagashima S."/>
            <person name="Venkiteswaran J."/>
            <person name="Schiff S.L."/>
            <person name="Hanada S."/>
            <person name="Tank M."/>
            <person name="Neufeld J.D."/>
        </authorList>
    </citation>
    <scope>NUCLEOTIDE SEQUENCE [LARGE SCALE GENOMIC DNA]</scope>
    <source>
        <strain evidence="1">L227-S17</strain>
    </source>
</reference>
<evidence type="ECO:0000313" key="1">
    <source>
        <dbReference type="EMBL" id="NWJ46569.1"/>
    </source>
</evidence>
<name>A0A8T7M2D6_9CHLR</name>
<protein>
    <submittedName>
        <fullName evidence="1">Uncharacterized protein</fullName>
    </submittedName>
</protein>
<proteinExistence type="predicted"/>
<gene>
    <name evidence="1" type="ORF">HXX08_11875</name>
    <name evidence="2" type="ORF">OZ401_001718</name>
</gene>